<feature type="region of interest" description="Disordered" evidence="1">
    <location>
        <begin position="54"/>
        <end position="76"/>
    </location>
</feature>
<feature type="compositionally biased region" description="Basic and acidic residues" evidence="1">
    <location>
        <begin position="132"/>
        <end position="157"/>
    </location>
</feature>
<gene>
    <name evidence="2" type="ORF">X777_05967</name>
</gene>
<reference evidence="2 3" key="1">
    <citation type="journal article" date="2014" name="Curr. Biol.">
        <title>The genome of the clonal raider ant Cerapachys biroi.</title>
        <authorList>
            <person name="Oxley P.R."/>
            <person name="Ji L."/>
            <person name="Fetter-Pruneda I."/>
            <person name="McKenzie S.K."/>
            <person name="Li C."/>
            <person name="Hu H."/>
            <person name="Zhang G."/>
            <person name="Kronauer D.J."/>
        </authorList>
    </citation>
    <scope>NUCLEOTIDE SEQUENCE [LARGE SCALE GENOMIC DNA]</scope>
</reference>
<evidence type="ECO:0000313" key="2">
    <source>
        <dbReference type="EMBL" id="EZA54117.1"/>
    </source>
</evidence>
<keyword evidence="3" id="KW-1185">Reference proteome</keyword>
<feature type="region of interest" description="Disordered" evidence="1">
    <location>
        <begin position="94"/>
        <end position="163"/>
    </location>
</feature>
<protein>
    <submittedName>
        <fullName evidence="2">Uncharacterized protein</fullName>
    </submittedName>
</protein>
<organism evidence="2 3">
    <name type="scientific">Ooceraea biroi</name>
    <name type="common">Clonal raider ant</name>
    <name type="synonym">Cerapachys biroi</name>
    <dbReference type="NCBI Taxonomy" id="2015173"/>
    <lineage>
        <taxon>Eukaryota</taxon>
        <taxon>Metazoa</taxon>
        <taxon>Ecdysozoa</taxon>
        <taxon>Arthropoda</taxon>
        <taxon>Hexapoda</taxon>
        <taxon>Insecta</taxon>
        <taxon>Pterygota</taxon>
        <taxon>Neoptera</taxon>
        <taxon>Endopterygota</taxon>
        <taxon>Hymenoptera</taxon>
        <taxon>Apocrita</taxon>
        <taxon>Aculeata</taxon>
        <taxon>Formicoidea</taxon>
        <taxon>Formicidae</taxon>
        <taxon>Dorylinae</taxon>
        <taxon>Ooceraea</taxon>
    </lineage>
</organism>
<accession>A0A026WDJ9</accession>
<dbReference type="Proteomes" id="UP000053097">
    <property type="component" value="Unassembled WGS sequence"/>
</dbReference>
<name>A0A026WDJ9_OOCBI</name>
<evidence type="ECO:0000313" key="3">
    <source>
        <dbReference type="Proteomes" id="UP000053097"/>
    </source>
</evidence>
<dbReference type="AlphaFoldDB" id="A0A026WDJ9"/>
<proteinExistence type="predicted"/>
<evidence type="ECO:0000256" key="1">
    <source>
        <dbReference type="SAM" id="MobiDB-lite"/>
    </source>
</evidence>
<dbReference type="EMBL" id="KK107260">
    <property type="protein sequence ID" value="EZA54117.1"/>
    <property type="molecule type" value="Genomic_DNA"/>
</dbReference>
<sequence length="200" mass="22390">MIHFAQRSSVYLFLALAEKSFLQLNSRRRAGSVWLVSPYTFSVSLTSASLPSLSPRFPLTGSRSRDQEEIDGKKSDCEKEGVVIMQVVYSIKARIPPPREGEDDTGPTILPSIVQDETRGPDSGPSSFAVAKGEKESSRERERKRERERDFENEKRSRGLRRALLFDSGRAAAENTNGRIMKMTSCDAAATLARRDSFEQ</sequence>
<feature type="compositionally biased region" description="Basic and acidic residues" evidence="1">
    <location>
        <begin position="63"/>
        <end position="76"/>
    </location>
</feature>